<accession>A0ABV4T8X0</accession>
<gene>
    <name evidence="1" type="ORF">P8X34_10485</name>
</gene>
<dbReference type="Proteomes" id="UP001571980">
    <property type="component" value="Unassembled WGS sequence"/>
</dbReference>
<dbReference type="EMBL" id="JARRIG010000007">
    <property type="protein sequence ID" value="MFA4805151.1"/>
    <property type="molecule type" value="Genomic_DNA"/>
</dbReference>
<comment type="caution">
    <text evidence="1">The sequence shown here is derived from an EMBL/GenBank/DDBJ whole genome shotgun (WGS) entry which is preliminary data.</text>
</comment>
<organism evidence="1 2">
    <name type="scientific">Pyrococcus kukulkanii</name>
    <dbReference type="NCBI Taxonomy" id="1609559"/>
    <lineage>
        <taxon>Archaea</taxon>
        <taxon>Methanobacteriati</taxon>
        <taxon>Methanobacteriota</taxon>
        <taxon>Thermococci</taxon>
        <taxon>Thermococcales</taxon>
        <taxon>Thermococcaceae</taxon>
        <taxon>Pyrococcus</taxon>
    </lineage>
</organism>
<evidence type="ECO:0000313" key="1">
    <source>
        <dbReference type="EMBL" id="MFA4805151.1"/>
    </source>
</evidence>
<dbReference type="RefSeq" id="WP_372824529.1">
    <property type="nucleotide sequence ID" value="NZ_JARRIG010000007.1"/>
</dbReference>
<name>A0ABV4T8X0_9EURY</name>
<sequence length="93" mass="10687">MVTVEGLEEDGFTVKANYPDEYRDIVHEFLGSVAKSVKGKGGLEWWTTYEVDRGKWWRALKGMVVKYSYDPKALAVLGHLAWEFQDCEIITVE</sequence>
<reference evidence="1 2" key="1">
    <citation type="submission" date="2023-03" db="EMBL/GenBank/DDBJ databases">
        <title>Speciation in Pyrococcus: adaptation to high temperature as a mechanism.</title>
        <authorList>
            <person name="Gu J."/>
        </authorList>
    </citation>
    <scope>NUCLEOTIDE SEQUENCE [LARGE SCALE GENOMIC DNA]</scope>
    <source>
        <strain evidence="1 2">LMOA34</strain>
    </source>
</reference>
<keyword evidence="2" id="KW-1185">Reference proteome</keyword>
<evidence type="ECO:0000313" key="2">
    <source>
        <dbReference type="Proteomes" id="UP001571980"/>
    </source>
</evidence>
<proteinExistence type="predicted"/>
<protein>
    <submittedName>
        <fullName evidence="1">Uncharacterized protein</fullName>
    </submittedName>
</protein>